<evidence type="ECO:0000313" key="3">
    <source>
        <dbReference type="Proteomes" id="UP000310016"/>
    </source>
</evidence>
<keyword evidence="2" id="KW-0121">Carboxypeptidase</keyword>
<evidence type="ECO:0000256" key="1">
    <source>
        <dbReference type="SAM" id="SignalP"/>
    </source>
</evidence>
<feature type="chain" id="PRO_5020279845" evidence="1">
    <location>
        <begin position="24"/>
        <end position="129"/>
    </location>
</feature>
<name>A0A4U0PLU4_9NEIS</name>
<dbReference type="RefSeq" id="WP_136774292.1">
    <property type="nucleotide sequence ID" value="NZ_CP156074.1"/>
</dbReference>
<comment type="caution">
    <text evidence="2">The sequence shown here is derived from an EMBL/GenBank/DDBJ whole genome shotgun (WGS) entry which is preliminary data.</text>
</comment>
<sequence>MTRFRKMGTYGALWLALAAPLFAADPAAQPNFVTGGVGDEELASLNAVKPQYNVRLLLTQKDGAYIAGVPVTIVDRKGATVLEAESKGPHLFVQLPDGSYRISATYEGKTLARSVSVKGNAARNVHFAW</sequence>
<dbReference type="AlphaFoldDB" id="A0A4U0PLU4"/>
<keyword evidence="1" id="KW-0732">Signal</keyword>
<gene>
    <name evidence="2" type="ORF">FAZ21_15180</name>
</gene>
<keyword evidence="2" id="KW-0645">Protease</keyword>
<proteinExistence type="predicted"/>
<dbReference type="EMBL" id="SUMF01000022">
    <property type="protein sequence ID" value="TJZ69009.1"/>
    <property type="molecule type" value="Genomic_DNA"/>
</dbReference>
<dbReference type="OrthoDB" id="8926484at2"/>
<dbReference type="Proteomes" id="UP000310016">
    <property type="component" value="Unassembled WGS sequence"/>
</dbReference>
<organism evidence="2 3">
    <name type="scientific">Chitiniphilus eburneus</name>
    <dbReference type="NCBI Taxonomy" id="2571148"/>
    <lineage>
        <taxon>Bacteria</taxon>
        <taxon>Pseudomonadati</taxon>
        <taxon>Pseudomonadota</taxon>
        <taxon>Betaproteobacteria</taxon>
        <taxon>Neisseriales</taxon>
        <taxon>Chitinibacteraceae</taxon>
        <taxon>Chitiniphilus</taxon>
    </lineage>
</organism>
<keyword evidence="3" id="KW-1185">Reference proteome</keyword>
<protein>
    <submittedName>
        <fullName evidence="2">Carboxypeptidase regulatory-like domain-containing protein</fullName>
    </submittedName>
</protein>
<reference evidence="2 3" key="1">
    <citation type="submission" date="2019-04" db="EMBL/GenBank/DDBJ databases">
        <title>Chitiniphilus eburnea sp. nov., a novel chitinolytic bacterium isolated from aquaculture sludge.</title>
        <authorList>
            <person name="Sheng M."/>
        </authorList>
    </citation>
    <scope>NUCLEOTIDE SEQUENCE [LARGE SCALE GENOMIC DNA]</scope>
    <source>
        <strain evidence="2 3">HX-2-15</strain>
    </source>
</reference>
<evidence type="ECO:0000313" key="2">
    <source>
        <dbReference type="EMBL" id="TJZ69009.1"/>
    </source>
</evidence>
<dbReference type="InterPro" id="IPR013784">
    <property type="entry name" value="Carb-bd-like_fold"/>
</dbReference>
<dbReference type="SUPFAM" id="SSF49452">
    <property type="entry name" value="Starch-binding domain-like"/>
    <property type="match status" value="1"/>
</dbReference>
<keyword evidence="2" id="KW-0378">Hydrolase</keyword>
<accession>A0A4U0PLU4</accession>
<dbReference type="GO" id="GO:0004180">
    <property type="term" value="F:carboxypeptidase activity"/>
    <property type="evidence" value="ECO:0007669"/>
    <property type="project" value="UniProtKB-KW"/>
</dbReference>
<feature type="signal peptide" evidence="1">
    <location>
        <begin position="1"/>
        <end position="23"/>
    </location>
</feature>
<dbReference type="GO" id="GO:0030246">
    <property type="term" value="F:carbohydrate binding"/>
    <property type="evidence" value="ECO:0007669"/>
    <property type="project" value="InterPro"/>
</dbReference>